<dbReference type="EMBL" id="CP012040">
    <property type="protein sequence ID" value="AKP49651.1"/>
    <property type="molecule type" value="Genomic_DNA"/>
</dbReference>
<feature type="transmembrane region" description="Helical" evidence="1">
    <location>
        <begin position="101"/>
        <end position="121"/>
    </location>
</feature>
<name>A0A0H4P5G6_9BACT</name>
<accession>A0A0H4P5G6</accession>
<protein>
    <submittedName>
        <fullName evidence="2">Membrane protein</fullName>
    </submittedName>
</protein>
<dbReference type="OrthoDB" id="2827525at2"/>
<keyword evidence="1" id="KW-0472">Membrane</keyword>
<proteinExistence type="predicted"/>
<keyword evidence="1" id="KW-0812">Transmembrane</keyword>
<feature type="transmembrane region" description="Helical" evidence="1">
    <location>
        <begin position="77"/>
        <end position="95"/>
    </location>
</feature>
<sequence>MRKNWILISLLNFLIAAIMGLVLRAAFVWELNWIEFKNLLHGHSHVALLGWLYLGFFILIHGNFLPKEKASKPIYTYLFWLTQFSITGMMIAFPLQGYAGFSIFYSSLHIVLSYLFVFRVWRDHIKGCEQINLLLKTSLFLLLLSTLGVWGVAVIMGNGGGGGMLYQVAIQFYLHFQFNGWLIFALLTLIVKTFKVGFPRLGFRLVYGFLLSSQILTFALILFWAYQWSWAYYVNAVGVLLQLFGLVAIFVLKRKSLPKLSLHFSPKTKPWLILAVIVGLIRVAAQSLLVLPELAEMAVILRLFIIGFIHLSMLGLFSAYLMFSFINSNTMEVQNRGMKTAVWFYYLGFIGTEMLLFAQGFFFWQGWGSMAYFNESLLFFSCCLPLGICIYIHLFNKHQNRALLTNYT</sequence>
<feature type="transmembrane region" description="Helical" evidence="1">
    <location>
        <begin position="48"/>
        <end position="65"/>
    </location>
</feature>
<dbReference type="Proteomes" id="UP000036520">
    <property type="component" value="Chromosome"/>
</dbReference>
<gene>
    <name evidence="2" type="ORF">CA2015_0169</name>
</gene>
<feature type="transmembrane region" description="Helical" evidence="1">
    <location>
        <begin position="297"/>
        <end position="323"/>
    </location>
</feature>
<keyword evidence="1" id="KW-1133">Transmembrane helix</keyword>
<feature type="transmembrane region" description="Helical" evidence="1">
    <location>
        <begin position="176"/>
        <end position="194"/>
    </location>
</feature>
<dbReference type="KEGG" id="camu:CA2015_0169"/>
<feature type="transmembrane region" description="Helical" evidence="1">
    <location>
        <begin position="133"/>
        <end position="156"/>
    </location>
</feature>
<feature type="transmembrane region" description="Helical" evidence="1">
    <location>
        <begin position="272"/>
        <end position="291"/>
    </location>
</feature>
<organism evidence="2 3">
    <name type="scientific">Cyclobacterium amurskyense</name>
    <dbReference type="NCBI Taxonomy" id="320787"/>
    <lineage>
        <taxon>Bacteria</taxon>
        <taxon>Pseudomonadati</taxon>
        <taxon>Bacteroidota</taxon>
        <taxon>Cytophagia</taxon>
        <taxon>Cytophagales</taxon>
        <taxon>Cyclobacteriaceae</taxon>
        <taxon>Cyclobacterium</taxon>
    </lineage>
</organism>
<evidence type="ECO:0000256" key="1">
    <source>
        <dbReference type="SAM" id="Phobius"/>
    </source>
</evidence>
<feature type="transmembrane region" description="Helical" evidence="1">
    <location>
        <begin position="232"/>
        <end position="252"/>
    </location>
</feature>
<feature type="transmembrane region" description="Helical" evidence="1">
    <location>
        <begin position="343"/>
        <end position="364"/>
    </location>
</feature>
<dbReference type="AlphaFoldDB" id="A0A0H4P5G6"/>
<dbReference type="PATRIC" id="fig|320787.5.peg.185"/>
<keyword evidence="3" id="KW-1185">Reference proteome</keyword>
<reference evidence="2 3" key="1">
    <citation type="submission" date="2015-07" db="EMBL/GenBank/DDBJ databases">
        <authorList>
            <person name="Kim K.M."/>
        </authorList>
    </citation>
    <scope>NUCLEOTIDE SEQUENCE [LARGE SCALE GENOMIC DNA]</scope>
    <source>
        <strain evidence="2 3">KCTC 12363</strain>
    </source>
</reference>
<evidence type="ECO:0000313" key="2">
    <source>
        <dbReference type="EMBL" id="AKP49651.1"/>
    </source>
</evidence>
<evidence type="ECO:0000313" key="3">
    <source>
        <dbReference type="Proteomes" id="UP000036520"/>
    </source>
</evidence>
<dbReference type="RefSeq" id="WP_048640170.1">
    <property type="nucleotide sequence ID" value="NZ_CP012040.1"/>
</dbReference>
<feature type="transmembrane region" description="Helical" evidence="1">
    <location>
        <begin position="206"/>
        <end position="226"/>
    </location>
</feature>
<feature type="transmembrane region" description="Helical" evidence="1">
    <location>
        <begin position="376"/>
        <end position="395"/>
    </location>
</feature>
<dbReference type="STRING" id="320787.CA2015_0169"/>